<dbReference type="eggNOG" id="COG1595">
    <property type="taxonomic scope" value="Bacteria"/>
</dbReference>
<dbReference type="CDD" id="cd06171">
    <property type="entry name" value="Sigma70_r4"/>
    <property type="match status" value="1"/>
</dbReference>
<dbReference type="InterPro" id="IPR007627">
    <property type="entry name" value="RNA_pol_sigma70_r2"/>
</dbReference>
<dbReference type="InterPro" id="IPR036388">
    <property type="entry name" value="WH-like_DNA-bd_sf"/>
</dbReference>
<dbReference type="GO" id="GO:0006352">
    <property type="term" value="P:DNA-templated transcription initiation"/>
    <property type="evidence" value="ECO:0007669"/>
    <property type="project" value="InterPro"/>
</dbReference>
<dbReference type="PANTHER" id="PTHR43133:SF25">
    <property type="entry name" value="RNA POLYMERASE SIGMA FACTOR RFAY-RELATED"/>
    <property type="match status" value="1"/>
</dbReference>
<sequence length="190" mass="21522">MAQIRAVPESEARFRQLFDEQYRGLLGYALRRVASPDDAADVVAETMLVAWRRIDEVPDDGTARLWLYGVARRVVANHRRGQLRRGRLAARLHHSVAEITPDPAALSDATTIVRQGLAALSEDDRELLMLIAWDGLEPREAATVLGVPARTVRTRLHRARARLQRLIGDAFDRDGQVRERQHPRPAEEDR</sequence>
<keyword evidence="3" id="KW-0731">Sigma factor</keyword>
<feature type="domain" description="RNA polymerase sigma-70 region 2" evidence="5">
    <location>
        <begin position="17"/>
        <end position="84"/>
    </location>
</feature>
<dbReference type="InterPro" id="IPR013324">
    <property type="entry name" value="RNA_pol_sigma_r3/r4-like"/>
</dbReference>
<evidence type="ECO:0000313" key="7">
    <source>
        <dbReference type="EMBL" id="ADB31934.1"/>
    </source>
</evidence>
<dbReference type="KEGG" id="kfl:Kfla_2869"/>
<reference evidence="8" key="1">
    <citation type="submission" date="2009-09" db="EMBL/GenBank/DDBJ databases">
        <title>The complete genome of Kribbella flavida DSM 17836.</title>
        <authorList>
            <consortium name="US DOE Joint Genome Institute (JGI-PGF)"/>
            <person name="Lucas S."/>
            <person name="Copeland A."/>
            <person name="Lapidus A."/>
            <person name="Glavina del Rio T."/>
            <person name="Dalin E."/>
            <person name="Tice H."/>
            <person name="Bruce D."/>
            <person name="Goodwin L."/>
            <person name="Pitluck S."/>
            <person name="Kyrpides N."/>
            <person name="Mavromatis K."/>
            <person name="Ivanova N."/>
            <person name="Saunders E."/>
            <person name="Brettin T."/>
            <person name="Detter J.C."/>
            <person name="Han C."/>
            <person name="Larimer F."/>
            <person name="Land M."/>
            <person name="Hauser L."/>
            <person name="Markowitz V."/>
            <person name="Cheng J.-F."/>
            <person name="Hugenholtz P."/>
            <person name="Woyke T."/>
            <person name="Wu D."/>
            <person name="Pukall R."/>
            <person name="Klenk H.-P."/>
            <person name="Eisen J.A."/>
        </authorList>
    </citation>
    <scope>NUCLEOTIDE SEQUENCE [LARGE SCALE GENOMIC DNA]</scope>
    <source>
        <strain evidence="8">DSM 17836 / JCM 10339 / NBRC 14399</strain>
    </source>
</reference>
<dbReference type="PANTHER" id="PTHR43133">
    <property type="entry name" value="RNA POLYMERASE ECF-TYPE SIGMA FACTO"/>
    <property type="match status" value="1"/>
</dbReference>
<organism evidence="7 8">
    <name type="scientific">Kribbella flavida (strain DSM 17836 / JCM 10339 / NBRC 14399)</name>
    <dbReference type="NCBI Taxonomy" id="479435"/>
    <lineage>
        <taxon>Bacteria</taxon>
        <taxon>Bacillati</taxon>
        <taxon>Actinomycetota</taxon>
        <taxon>Actinomycetes</taxon>
        <taxon>Propionibacteriales</taxon>
        <taxon>Kribbellaceae</taxon>
        <taxon>Kribbella</taxon>
    </lineage>
</organism>
<dbReference type="HOGENOM" id="CLU_047691_9_2_11"/>
<accession>D2Q0E2</accession>
<evidence type="ECO:0000256" key="3">
    <source>
        <dbReference type="ARBA" id="ARBA00023082"/>
    </source>
</evidence>
<comment type="similarity">
    <text evidence="1">Belongs to the sigma-70 factor family. ECF subfamily.</text>
</comment>
<dbReference type="Pfam" id="PF04542">
    <property type="entry name" value="Sigma70_r2"/>
    <property type="match status" value="1"/>
</dbReference>
<dbReference type="Proteomes" id="UP000007967">
    <property type="component" value="Chromosome"/>
</dbReference>
<dbReference type="GO" id="GO:0016987">
    <property type="term" value="F:sigma factor activity"/>
    <property type="evidence" value="ECO:0007669"/>
    <property type="project" value="UniProtKB-KW"/>
</dbReference>
<dbReference type="InterPro" id="IPR013249">
    <property type="entry name" value="RNA_pol_sigma70_r4_t2"/>
</dbReference>
<keyword evidence="4" id="KW-0804">Transcription</keyword>
<dbReference type="SUPFAM" id="SSF88946">
    <property type="entry name" value="Sigma2 domain of RNA polymerase sigma factors"/>
    <property type="match status" value="1"/>
</dbReference>
<evidence type="ECO:0000259" key="6">
    <source>
        <dbReference type="Pfam" id="PF08281"/>
    </source>
</evidence>
<feature type="domain" description="RNA polymerase sigma factor 70 region 4 type 2" evidence="6">
    <location>
        <begin position="113"/>
        <end position="163"/>
    </location>
</feature>
<reference evidence="7 8" key="2">
    <citation type="journal article" date="2010" name="Stand. Genomic Sci.">
        <title>Complete genome sequence of Kribbella flavida type strain (IFO 14399).</title>
        <authorList>
            <person name="Pukall R."/>
            <person name="Lapidus A."/>
            <person name="Glavina Del Rio T."/>
            <person name="Copeland A."/>
            <person name="Tice H."/>
            <person name="Cheng J.-F."/>
            <person name="Lucas S."/>
            <person name="Chen F."/>
            <person name="Nolan M."/>
            <person name="LaButti K."/>
            <person name="Pati A."/>
            <person name="Ivanova N."/>
            <person name="Mavrommatis K."/>
            <person name="Mikhailova N."/>
            <person name="Pitluck S."/>
            <person name="Bruce D."/>
            <person name="Goodwin L."/>
            <person name="Land M."/>
            <person name="Hauser L."/>
            <person name="Chang Y.-J."/>
            <person name="Jeffries C.D."/>
            <person name="Chen A."/>
            <person name="Palaniappan K."/>
            <person name="Chain P."/>
            <person name="Rohde M."/>
            <person name="Goeker M."/>
            <person name="Bristow J."/>
            <person name="Eisen J.A."/>
            <person name="Markowitz V."/>
            <person name="Hugenholtz P."/>
            <person name="Kyrpides N.C."/>
            <person name="Klenk H.-P."/>
            <person name="Brettin T."/>
        </authorList>
    </citation>
    <scope>NUCLEOTIDE SEQUENCE [LARGE SCALE GENOMIC DNA]</scope>
    <source>
        <strain evidence="8">DSM 17836 / JCM 10339 / NBRC 14399</strain>
    </source>
</reference>
<evidence type="ECO:0000313" key="8">
    <source>
        <dbReference type="Proteomes" id="UP000007967"/>
    </source>
</evidence>
<gene>
    <name evidence="7" type="ordered locus">Kfla_2869</name>
</gene>
<dbReference type="STRING" id="479435.Kfla_2869"/>
<dbReference type="InterPro" id="IPR014284">
    <property type="entry name" value="RNA_pol_sigma-70_dom"/>
</dbReference>
<dbReference type="SUPFAM" id="SSF88659">
    <property type="entry name" value="Sigma3 and sigma4 domains of RNA polymerase sigma factors"/>
    <property type="match status" value="1"/>
</dbReference>
<dbReference type="AlphaFoldDB" id="D2Q0E2"/>
<dbReference type="GO" id="GO:0003677">
    <property type="term" value="F:DNA binding"/>
    <property type="evidence" value="ECO:0007669"/>
    <property type="project" value="InterPro"/>
</dbReference>
<name>D2Q0E2_KRIFD</name>
<proteinExistence type="inferred from homology"/>
<evidence type="ECO:0000256" key="1">
    <source>
        <dbReference type="ARBA" id="ARBA00010641"/>
    </source>
</evidence>
<dbReference type="Pfam" id="PF08281">
    <property type="entry name" value="Sigma70_r4_2"/>
    <property type="match status" value="1"/>
</dbReference>
<evidence type="ECO:0000259" key="5">
    <source>
        <dbReference type="Pfam" id="PF04542"/>
    </source>
</evidence>
<dbReference type="EMBL" id="CP001736">
    <property type="protein sequence ID" value="ADB31934.1"/>
    <property type="molecule type" value="Genomic_DNA"/>
</dbReference>
<dbReference type="InterPro" id="IPR039425">
    <property type="entry name" value="RNA_pol_sigma-70-like"/>
</dbReference>
<protein>
    <submittedName>
        <fullName evidence="7">RNA polymerase, sigma-24 subunit, ECF subfamily</fullName>
    </submittedName>
</protein>
<evidence type="ECO:0000256" key="2">
    <source>
        <dbReference type="ARBA" id="ARBA00023015"/>
    </source>
</evidence>
<dbReference type="InterPro" id="IPR013325">
    <property type="entry name" value="RNA_pol_sigma_r2"/>
</dbReference>
<dbReference type="NCBIfam" id="TIGR02937">
    <property type="entry name" value="sigma70-ECF"/>
    <property type="match status" value="1"/>
</dbReference>
<dbReference type="Gene3D" id="1.10.1740.10">
    <property type="match status" value="1"/>
</dbReference>
<dbReference type="Gene3D" id="1.10.10.10">
    <property type="entry name" value="Winged helix-like DNA-binding domain superfamily/Winged helix DNA-binding domain"/>
    <property type="match status" value="1"/>
</dbReference>
<keyword evidence="2" id="KW-0805">Transcription regulation</keyword>
<keyword evidence="8" id="KW-1185">Reference proteome</keyword>
<evidence type="ECO:0000256" key="4">
    <source>
        <dbReference type="ARBA" id="ARBA00023163"/>
    </source>
</evidence>